<comment type="caution">
    <text evidence="2">The sequence shown here is derived from an EMBL/GenBank/DDBJ whole genome shotgun (WGS) entry which is preliminary data.</text>
</comment>
<proteinExistence type="inferred from homology"/>
<keyword evidence="1" id="KW-0831">Ubiquinone biosynthesis</keyword>
<dbReference type="OrthoDB" id="5297354at2"/>
<comment type="subcellular location">
    <subcellularLocation>
        <location evidence="1">Cytoplasm</location>
    </subcellularLocation>
</comment>
<sequence length="80" mass="9013">MDKQNFFNDMQAKISQVLENSPAKDIEKNVKAMMSQGFSKLDLVTREEFDIQAQVLAKTRAKLEALEARVAALETPQKDA</sequence>
<evidence type="ECO:0000313" key="2">
    <source>
        <dbReference type="EMBL" id="PXX45311.1"/>
    </source>
</evidence>
<dbReference type="GO" id="GO:0006744">
    <property type="term" value="P:ubiquinone biosynthetic process"/>
    <property type="evidence" value="ECO:0007669"/>
    <property type="project" value="UniProtKB-UniRule"/>
</dbReference>
<protein>
    <recommendedName>
        <fullName evidence="1">Ubiquinone biosynthesis accessory factor UbiK</fullName>
    </recommendedName>
</protein>
<dbReference type="PANTHER" id="PTHR38040:SF1">
    <property type="entry name" value="UBIQUINONE BIOSYNTHESIS ACCESSORY FACTOR UBIK"/>
    <property type="match status" value="1"/>
</dbReference>
<comment type="pathway">
    <text evidence="1">Cofactor biosynthesis; ubiquinone biosynthesis.</text>
</comment>
<evidence type="ECO:0000256" key="1">
    <source>
        <dbReference type="HAMAP-Rule" id="MF_02216"/>
    </source>
</evidence>
<dbReference type="Pfam" id="PF04380">
    <property type="entry name" value="BMFP"/>
    <property type="match status" value="1"/>
</dbReference>
<reference evidence="2 3" key="1">
    <citation type="submission" date="2018-05" db="EMBL/GenBank/DDBJ databases">
        <title>Genomic Encyclopedia of Type Strains, Phase IV (KMG-IV): sequencing the most valuable type-strain genomes for metagenomic binning, comparative biology and taxonomic classification.</title>
        <authorList>
            <person name="Goeker M."/>
        </authorList>
    </citation>
    <scope>NUCLEOTIDE SEQUENCE [LARGE SCALE GENOMIC DNA]</scope>
    <source>
        <strain evidence="2 3">DSM 19792</strain>
    </source>
</reference>
<dbReference type="PANTHER" id="PTHR38040">
    <property type="entry name" value="UBIQUINONE BIOSYNTHESIS ACCESSORY FACTOR UBIK"/>
    <property type="match status" value="1"/>
</dbReference>
<accession>A0A318JMU4</accession>
<organism evidence="2 3">
    <name type="scientific">Undibacterium pigrum</name>
    <dbReference type="NCBI Taxonomy" id="401470"/>
    <lineage>
        <taxon>Bacteria</taxon>
        <taxon>Pseudomonadati</taxon>
        <taxon>Pseudomonadota</taxon>
        <taxon>Betaproteobacteria</taxon>
        <taxon>Burkholderiales</taxon>
        <taxon>Oxalobacteraceae</taxon>
        <taxon>Undibacterium</taxon>
    </lineage>
</organism>
<dbReference type="InterPro" id="IPR007475">
    <property type="entry name" value="UbiK"/>
</dbReference>
<dbReference type="EMBL" id="QJKB01000002">
    <property type="protein sequence ID" value="PXX45311.1"/>
    <property type="molecule type" value="Genomic_DNA"/>
</dbReference>
<dbReference type="HAMAP" id="MF_02216">
    <property type="entry name" value="UbiK"/>
    <property type="match status" value="1"/>
</dbReference>
<dbReference type="Proteomes" id="UP000247792">
    <property type="component" value="Unassembled WGS sequence"/>
</dbReference>
<name>A0A318JMU4_9BURK</name>
<keyword evidence="1" id="KW-0963">Cytoplasm</keyword>
<keyword evidence="3" id="KW-1185">Reference proteome</keyword>
<dbReference type="RefSeq" id="WP_110254757.1">
    <property type="nucleotide sequence ID" value="NZ_QJKB01000002.1"/>
</dbReference>
<comment type="similarity">
    <text evidence="1">Belongs to the UbiK family.</text>
</comment>
<dbReference type="AlphaFoldDB" id="A0A318JMU4"/>
<comment type="function">
    <text evidence="1">Required for efficient ubiquinone (coenzyme Q) biosynthesis. UbiK is probably an accessory factor of Ubi enzymes and facilitates ubiquinone biosynthesis by acting as an assembly factor, a targeting factor, or both.</text>
</comment>
<dbReference type="UniPathway" id="UPA00232"/>
<gene>
    <name evidence="1" type="primary">ubiK</name>
    <name evidence="2" type="ORF">DFR42_102539</name>
</gene>
<evidence type="ECO:0000313" key="3">
    <source>
        <dbReference type="Proteomes" id="UP000247792"/>
    </source>
</evidence>
<dbReference type="GO" id="GO:0005737">
    <property type="term" value="C:cytoplasm"/>
    <property type="evidence" value="ECO:0007669"/>
    <property type="project" value="UniProtKB-SubCell"/>
</dbReference>